<evidence type="ECO:0000256" key="4">
    <source>
        <dbReference type="ARBA" id="ARBA00012783"/>
    </source>
</evidence>
<dbReference type="PANTHER" id="PTHR11644">
    <property type="entry name" value="CYTIDINE DEAMINASE"/>
    <property type="match status" value="1"/>
</dbReference>
<dbReference type="GO" id="GO:0072527">
    <property type="term" value="P:pyrimidine-containing compound metabolic process"/>
    <property type="evidence" value="ECO:0007669"/>
    <property type="project" value="UniProtKB-ARBA"/>
</dbReference>
<evidence type="ECO:0000256" key="5">
    <source>
        <dbReference type="ARBA" id="ARBA00022723"/>
    </source>
</evidence>
<evidence type="ECO:0000256" key="10">
    <source>
        <dbReference type="PIRSR" id="PIRSR606262-1"/>
    </source>
</evidence>
<dbReference type="Pfam" id="PF00383">
    <property type="entry name" value="dCMP_cyt_deam_1"/>
    <property type="match status" value="1"/>
</dbReference>
<evidence type="ECO:0000256" key="8">
    <source>
        <dbReference type="ARBA" id="ARBA00032005"/>
    </source>
</evidence>
<feature type="binding site" evidence="12">
    <location>
        <position position="66"/>
    </location>
    <ligand>
        <name>Zn(2+)</name>
        <dbReference type="ChEBI" id="CHEBI:29105"/>
        <note>catalytic</note>
    </ligand>
</feature>
<dbReference type="NCBIfam" id="NF004064">
    <property type="entry name" value="PRK05578.1"/>
    <property type="match status" value="1"/>
</dbReference>
<proteinExistence type="inferred from homology"/>
<dbReference type="InterPro" id="IPR050202">
    <property type="entry name" value="Cyt/Deoxycyt_deaminase"/>
</dbReference>
<evidence type="ECO:0000256" key="12">
    <source>
        <dbReference type="PIRSR" id="PIRSR606262-3"/>
    </source>
</evidence>
<dbReference type="InterPro" id="IPR006262">
    <property type="entry name" value="Cyt_deam_tetra"/>
</dbReference>
<dbReference type="EMBL" id="CAXKWB010047752">
    <property type="protein sequence ID" value="CAL4165853.1"/>
    <property type="molecule type" value="Genomic_DNA"/>
</dbReference>
<evidence type="ECO:0000313" key="15">
    <source>
        <dbReference type="EMBL" id="CAL4165853.1"/>
    </source>
</evidence>
<dbReference type="EC" id="3.5.4.5" evidence="4 13"/>
<evidence type="ECO:0000256" key="6">
    <source>
        <dbReference type="ARBA" id="ARBA00022801"/>
    </source>
</evidence>
<dbReference type="FunFam" id="3.40.140.10:FF:000008">
    <property type="entry name" value="Cytidine deaminase"/>
    <property type="match status" value="1"/>
</dbReference>
<sequence length="145" mass="15596">MSSLTEAKKSLSESELDNLIIESLAARDRAYCPYSKFSVGAALLTEDGTIIKGCNVENASYGLTICAERNAICQAVAGGRQKFKAIVISGDVGDKFITPCGACRQTLVEFGVDWDVYLAKPNKQYCKTTVASLIPNSFTPNDLIS</sequence>
<dbReference type="PROSITE" id="PS00903">
    <property type="entry name" value="CYT_DCMP_DEAMINASES_1"/>
    <property type="match status" value="1"/>
</dbReference>
<evidence type="ECO:0000313" key="16">
    <source>
        <dbReference type="Proteomes" id="UP001497623"/>
    </source>
</evidence>
<evidence type="ECO:0000256" key="9">
    <source>
        <dbReference type="ARBA" id="ARBA00049558"/>
    </source>
</evidence>
<keyword evidence="6 13" id="KW-0378">Hydrolase</keyword>
<evidence type="ECO:0000256" key="2">
    <source>
        <dbReference type="ARBA" id="ARBA00003949"/>
    </source>
</evidence>
<comment type="similarity">
    <text evidence="3 13">Belongs to the cytidine and deoxycytidylate deaminase family.</text>
</comment>
<evidence type="ECO:0000256" key="13">
    <source>
        <dbReference type="RuleBase" id="RU364006"/>
    </source>
</evidence>
<gene>
    <name evidence="15" type="ORF">MNOR_LOCUS33318</name>
</gene>
<dbReference type="GO" id="GO:0055086">
    <property type="term" value="P:nucleobase-containing small molecule metabolic process"/>
    <property type="evidence" value="ECO:0007669"/>
    <property type="project" value="UniProtKB-ARBA"/>
</dbReference>
<dbReference type="CDD" id="cd01283">
    <property type="entry name" value="cytidine_deaminase"/>
    <property type="match status" value="1"/>
</dbReference>
<evidence type="ECO:0000256" key="11">
    <source>
        <dbReference type="PIRSR" id="PIRSR606262-2"/>
    </source>
</evidence>
<dbReference type="GO" id="GO:0004126">
    <property type="term" value="F:cytidine deaminase activity"/>
    <property type="evidence" value="ECO:0007669"/>
    <property type="project" value="UniProtKB-UniRule"/>
</dbReference>
<comment type="catalytic activity">
    <reaction evidence="9 13">
        <text>cytidine + H2O + H(+) = uridine + NH4(+)</text>
        <dbReference type="Rhea" id="RHEA:16069"/>
        <dbReference type="ChEBI" id="CHEBI:15377"/>
        <dbReference type="ChEBI" id="CHEBI:15378"/>
        <dbReference type="ChEBI" id="CHEBI:16704"/>
        <dbReference type="ChEBI" id="CHEBI:17562"/>
        <dbReference type="ChEBI" id="CHEBI:28938"/>
        <dbReference type="EC" id="3.5.4.5"/>
    </reaction>
</comment>
<feature type="active site" description="Proton donor" evidence="10">
    <location>
        <position position="68"/>
    </location>
</feature>
<dbReference type="AlphaFoldDB" id="A0AAV2S7S4"/>
<dbReference type="NCBIfam" id="TIGR01354">
    <property type="entry name" value="cyt_deam_tetra"/>
    <property type="match status" value="1"/>
</dbReference>
<feature type="binding site" evidence="11">
    <location>
        <begin position="55"/>
        <end position="61"/>
    </location>
    <ligand>
        <name>substrate</name>
    </ligand>
</feature>
<comment type="function">
    <text evidence="2 13">This enzyme scavenges exogenous and endogenous cytidine and 2'-deoxycytidine for UMP synthesis.</text>
</comment>
<feature type="non-terminal residue" evidence="15">
    <location>
        <position position="145"/>
    </location>
</feature>
<keyword evidence="7 12" id="KW-0862">Zinc</keyword>
<dbReference type="SUPFAM" id="SSF53927">
    <property type="entry name" value="Cytidine deaminase-like"/>
    <property type="match status" value="1"/>
</dbReference>
<dbReference type="GO" id="GO:0008270">
    <property type="term" value="F:zinc ion binding"/>
    <property type="evidence" value="ECO:0007669"/>
    <property type="project" value="UniProtKB-UniRule"/>
</dbReference>
<comment type="cofactor">
    <cofactor evidence="1 12 13">
        <name>Zn(2+)</name>
        <dbReference type="ChEBI" id="CHEBI:29105"/>
    </cofactor>
</comment>
<feature type="binding site" evidence="12">
    <location>
        <position position="103"/>
    </location>
    <ligand>
        <name>Zn(2+)</name>
        <dbReference type="ChEBI" id="CHEBI:29105"/>
        <note>catalytic</note>
    </ligand>
</feature>
<evidence type="ECO:0000259" key="14">
    <source>
        <dbReference type="PROSITE" id="PS51747"/>
    </source>
</evidence>
<dbReference type="PANTHER" id="PTHR11644:SF2">
    <property type="entry name" value="CYTIDINE DEAMINASE"/>
    <property type="match status" value="1"/>
</dbReference>
<dbReference type="Gene3D" id="3.40.140.10">
    <property type="entry name" value="Cytidine Deaminase, domain 2"/>
    <property type="match status" value="1"/>
</dbReference>
<dbReference type="InterPro" id="IPR016192">
    <property type="entry name" value="APOBEC/CMP_deaminase_Zn-bd"/>
</dbReference>
<evidence type="ECO:0000256" key="3">
    <source>
        <dbReference type="ARBA" id="ARBA00006576"/>
    </source>
</evidence>
<keyword evidence="16" id="KW-1185">Reference proteome</keyword>
<dbReference type="GO" id="GO:0005829">
    <property type="term" value="C:cytosol"/>
    <property type="evidence" value="ECO:0007669"/>
    <property type="project" value="TreeGrafter"/>
</dbReference>
<feature type="domain" description="CMP/dCMP-type deaminase" evidence="14">
    <location>
        <begin position="14"/>
        <end position="141"/>
    </location>
</feature>
<evidence type="ECO:0000256" key="1">
    <source>
        <dbReference type="ARBA" id="ARBA00001947"/>
    </source>
</evidence>
<reference evidence="15 16" key="1">
    <citation type="submission" date="2024-05" db="EMBL/GenBank/DDBJ databases">
        <authorList>
            <person name="Wallberg A."/>
        </authorList>
    </citation>
    <scope>NUCLEOTIDE SEQUENCE [LARGE SCALE GENOMIC DNA]</scope>
</reference>
<organism evidence="15 16">
    <name type="scientific">Meganyctiphanes norvegica</name>
    <name type="common">Northern krill</name>
    <name type="synonym">Thysanopoda norvegica</name>
    <dbReference type="NCBI Taxonomy" id="48144"/>
    <lineage>
        <taxon>Eukaryota</taxon>
        <taxon>Metazoa</taxon>
        <taxon>Ecdysozoa</taxon>
        <taxon>Arthropoda</taxon>
        <taxon>Crustacea</taxon>
        <taxon>Multicrustacea</taxon>
        <taxon>Malacostraca</taxon>
        <taxon>Eumalacostraca</taxon>
        <taxon>Eucarida</taxon>
        <taxon>Euphausiacea</taxon>
        <taxon>Euphausiidae</taxon>
        <taxon>Meganyctiphanes</taxon>
    </lineage>
</organism>
<dbReference type="Proteomes" id="UP001497623">
    <property type="component" value="Unassembled WGS sequence"/>
</dbReference>
<name>A0AAV2S7S4_MEGNR</name>
<feature type="binding site" evidence="12">
    <location>
        <position position="100"/>
    </location>
    <ligand>
        <name>Zn(2+)</name>
        <dbReference type="ChEBI" id="CHEBI:29105"/>
        <note>catalytic</note>
    </ligand>
</feature>
<comment type="caution">
    <text evidence="15">The sequence shown here is derived from an EMBL/GenBank/DDBJ whole genome shotgun (WGS) entry which is preliminary data.</text>
</comment>
<comment type="catalytic activity">
    <reaction evidence="13">
        <text>2'-deoxycytidine + H2O + H(+) = 2'-deoxyuridine + NH4(+)</text>
        <dbReference type="Rhea" id="RHEA:13433"/>
        <dbReference type="ChEBI" id="CHEBI:15377"/>
        <dbReference type="ChEBI" id="CHEBI:15378"/>
        <dbReference type="ChEBI" id="CHEBI:15698"/>
        <dbReference type="ChEBI" id="CHEBI:16450"/>
        <dbReference type="ChEBI" id="CHEBI:28938"/>
        <dbReference type="EC" id="3.5.4.5"/>
    </reaction>
</comment>
<dbReference type="InterPro" id="IPR016193">
    <property type="entry name" value="Cytidine_deaminase-like"/>
</dbReference>
<dbReference type="InterPro" id="IPR002125">
    <property type="entry name" value="CMP_dCMP_dom"/>
</dbReference>
<evidence type="ECO:0000256" key="7">
    <source>
        <dbReference type="ARBA" id="ARBA00022833"/>
    </source>
</evidence>
<dbReference type="PROSITE" id="PS51747">
    <property type="entry name" value="CYT_DCMP_DEAMINASES_2"/>
    <property type="match status" value="1"/>
</dbReference>
<accession>A0AAV2S7S4</accession>
<protein>
    <recommendedName>
        <fullName evidence="4 13">Cytidine deaminase</fullName>
        <ecNumber evidence="4 13">3.5.4.5</ecNumber>
    </recommendedName>
    <alternativeName>
        <fullName evidence="8 13">Cytidine aminohydrolase</fullName>
    </alternativeName>
</protein>
<dbReference type="GO" id="GO:0042802">
    <property type="term" value="F:identical protein binding"/>
    <property type="evidence" value="ECO:0007669"/>
    <property type="project" value="UniProtKB-ARBA"/>
</dbReference>
<keyword evidence="5 12" id="KW-0479">Metal-binding</keyword>